<evidence type="ECO:0000313" key="1">
    <source>
        <dbReference type="EMBL" id="AYL94732.1"/>
    </source>
</evidence>
<dbReference type="OrthoDB" id="676083at2"/>
<evidence type="ECO:0008006" key="3">
    <source>
        <dbReference type="Google" id="ProtNLM"/>
    </source>
</evidence>
<dbReference type="EMBL" id="CP032869">
    <property type="protein sequence ID" value="AYL94732.1"/>
    <property type="molecule type" value="Genomic_DNA"/>
</dbReference>
<sequence>MKKLFAVILIPFFGGCISIKVLELNAFKISIPSDWKYIKQQGIDSFIGMLQAGNDTLHFDFSMNGYANSLISTEQEYIKREEWKRGPYFLKPDITYTAEFDVKPERERQMKKLGTTDSTKVHVEADPSYKTKSEVSLPTTDQKLKYPKADYIAKLTYKDSSIFVAIEIPPEIKMHNIQIDSTDSYIIKTISPKVPGKGDDRNLFPWTFIKPYF</sequence>
<evidence type="ECO:0000313" key="2">
    <source>
        <dbReference type="Proteomes" id="UP000270046"/>
    </source>
</evidence>
<reference evidence="1 2" key="1">
    <citation type="submission" date="2018-10" db="EMBL/GenBank/DDBJ databases">
        <title>Genome sequencing of Mucilaginibacter sp. HYN0043.</title>
        <authorList>
            <person name="Kim M."/>
            <person name="Yi H."/>
        </authorList>
    </citation>
    <scope>NUCLEOTIDE SEQUENCE [LARGE SCALE GENOMIC DNA]</scope>
    <source>
        <strain evidence="1 2">HYN0043</strain>
    </source>
</reference>
<organism evidence="1 2">
    <name type="scientific">Mucilaginibacter celer</name>
    <dbReference type="NCBI Taxonomy" id="2305508"/>
    <lineage>
        <taxon>Bacteria</taxon>
        <taxon>Pseudomonadati</taxon>
        <taxon>Bacteroidota</taxon>
        <taxon>Sphingobacteriia</taxon>
        <taxon>Sphingobacteriales</taxon>
        <taxon>Sphingobacteriaceae</taxon>
        <taxon>Mucilaginibacter</taxon>
    </lineage>
</organism>
<dbReference type="PROSITE" id="PS51257">
    <property type="entry name" value="PROKAR_LIPOPROTEIN"/>
    <property type="match status" value="1"/>
</dbReference>
<dbReference type="KEGG" id="muh:HYN43_005220"/>
<proteinExistence type="predicted"/>
<dbReference type="AlphaFoldDB" id="A0A494VUS1"/>
<protein>
    <recommendedName>
        <fullName evidence="3">Lipoprotein</fullName>
    </recommendedName>
</protein>
<accession>A0A494VUS1</accession>
<keyword evidence="2" id="KW-1185">Reference proteome</keyword>
<dbReference type="Proteomes" id="UP000270046">
    <property type="component" value="Chromosome"/>
</dbReference>
<gene>
    <name evidence="1" type="ORF">HYN43_005220</name>
</gene>
<name>A0A494VUS1_9SPHI</name>
<dbReference type="RefSeq" id="WP_119408444.1">
    <property type="nucleotide sequence ID" value="NZ_CP032869.1"/>
</dbReference>